<dbReference type="EMBL" id="AP019416">
    <property type="protein sequence ID" value="BBI49942.1"/>
    <property type="molecule type" value="Genomic_DNA"/>
</dbReference>
<evidence type="ECO:0000313" key="2">
    <source>
        <dbReference type="Proteomes" id="UP000289555"/>
    </source>
</evidence>
<evidence type="ECO:0000313" key="1">
    <source>
        <dbReference type="EMBL" id="BBI49942.1"/>
    </source>
</evidence>
<keyword evidence="2" id="KW-1185">Reference proteome</keyword>
<gene>
    <name evidence="1" type="ORF">HORIV_23630</name>
</gene>
<protein>
    <submittedName>
        <fullName evidence="1">Uncharacterized protein</fullName>
    </submittedName>
</protein>
<organism evidence="1 2">
    <name type="scientific">Vreelandella olivaria</name>
    <dbReference type="NCBI Taxonomy" id="390919"/>
    <lineage>
        <taxon>Bacteria</taxon>
        <taxon>Pseudomonadati</taxon>
        <taxon>Pseudomonadota</taxon>
        <taxon>Gammaproteobacteria</taxon>
        <taxon>Oceanospirillales</taxon>
        <taxon>Halomonadaceae</taxon>
        <taxon>Vreelandella</taxon>
    </lineage>
</organism>
<reference evidence="2" key="1">
    <citation type="journal article" date="2019" name="Microbiol. Resour. Announc.">
        <title>Complete Genome Sequence of Halomonas olivaria, a Moderately Halophilic Bacterium Isolated from Olive Processing Effluents, Obtained by Nanopore Sequencing.</title>
        <authorList>
            <person name="Nagata S."/>
            <person name="Ii K.M."/>
            <person name="Tsukimi T."/>
            <person name="Miura M.C."/>
            <person name="Galipon J."/>
            <person name="Arakawa K."/>
        </authorList>
    </citation>
    <scope>NUCLEOTIDE SEQUENCE [LARGE SCALE GENOMIC DNA]</scope>
    <source>
        <strain evidence="2">TYRC17</strain>
    </source>
</reference>
<dbReference type="Proteomes" id="UP000289555">
    <property type="component" value="Chromosome"/>
</dbReference>
<proteinExistence type="predicted"/>
<name>A0ABN5WVH7_9GAMM</name>
<accession>A0ABN5WVH7</accession>
<sequence length="114" mass="12517">MLFGPLALRLRGYLILFKQRVTVEVGTGEQPGRRASIEWRIVLRPIKVNNVARIARLNAARPKLSGKVVKLGYMPVGVCKTERCFSKPASTSGVSAVPAWGIEINSGVSPWVSW</sequence>